<evidence type="ECO:0000313" key="3">
    <source>
        <dbReference type="EMBL" id="GJN33706.1"/>
    </source>
</evidence>
<sequence>MSLVSEDAVIVTSTPSKTEKTSSDATAKSLLALALHAWTLCVLAVVLAALLLLVPAALLLAFPVACMAASLYLLCAITARLLALAQLPPPDRARDERRRGYARDSRKQDCVEVDRAEAPGGFDDDASSSSAEEERGERSEHAGGHGHESSSLNHGGDDFGDSSCHGEQRRFFFVDSYYKSCTLLSSSAGAVFLHFSCLFRLFLEASTIARHQSTTGPGAVQRCRLRAGSSRLVRAQLTAHRE</sequence>
<evidence type="ECO:0008006" key="5">
    <source>
        <dbReference type="Google" id="ProtNLM"/>
    </source>
</evidence>
<protein>
    <recommendedName>
        <fullName evidence="5">Transmembrane protein</fullName>
    </recommendedName>
</protein>
<dbReference type="Proteomes" id="UP001054889">
    <property type="component" value="Unassembled WGS sequence"/>
</dbReference>
<dbReference type="AlphaFoldDB" id="A0AAV5FHE8"/>
<reference evidence="3" key="2">
    <citation type="submission" date="2021-12" db="EMBL/GenBank/DDBJ databases">
        <title>Resequencing data analysis of finger millet.</title>
        <authorList>
            <person name="Hatakeyama M."/>
            <person name="Aluri S."/>
            <person name="Balachadran M.T."/>
            <person name="Sivarajan S.R."/>
            <person name="Poveda L."/>
            <person name="Shimizu-Inatsugi R."/>
            <person name="Schlapbach R."/>
            <person name="Sreeman S.M."/>
            <person name="Shimizu K.K."/>
        </authorList>
    </citation>
    <scope>NUCLEOTIDE SEQUENCE</scope>
</reference>
<gene>
    <name evidence="3" type="primary">gb22327</name>
    <name evidence="3" type="ORF">PR202_gb22327</name>
</gene>
<name>A0AAV5FHE8_ELECO</name>
<evidence type="ECO:0000256" key="1">
    <source>
        <dbReference type="SAM" id="MobiDB-lite"/>
    </source>
</evidence>
<keyword evidence="2" id="KW-0472">Membrane</keyword>
<feature type="region of interest" description="Disordered" evidence="1">
    <location>
        <begin position="91"/>
        <end position="159"/>
    </location>
</feature>
<feature type="transmembrane region" description="Helical" evidence="2">
    <location>
        <begin position="60"/>
        <end position="83"/>
    </location>
</feature>
<feature type="compositionally biased region" description="Basic and acidic residues" evidence="1">
    <location>
        <begin position="132"/>
        <end position="148"/>
    </location>
</feature>
<keyword evidence="4" id="KW-1185">Reference proteome</keyword>
<dbReference type="EMBL" id="BQKI01000085">
    <property type="protein sequence ID" value="GJN33706.1"/>
    <property type="molecule type" value="Genomic_DNA"/>
</dbReference>
<evidence type="ECO:0000313" key="4">
    <source>
        <dbReference type="Proteomes" id="UP001054889"/>
    </source>
</evidence>
<feature type="transmembrane region" description="Helical" evidence="2">
    <location>
        <begin position="30"/>
        <end position="54"/>
    </location>
</feature>
<evidence type="ECO:0000256" key="2">
    <source>
        <dbReference type="SAM" id="Phobius"/>
    </source>
</evidence>
<keyword evidence="2" id="KW-0812">Transmembrane</keyword>
<keyword evidence="2" id="KW-1133">Transmembrane helix</keyword>
<proteinExistence type="predicted"/>
<feature type="compositionally biased region" description="Basic and acidic residues" evidence="1">
    <location>
        <begin position="91"/>
        <end position="117"/>
    </location>
</feature>
<accession>A0AAV5FHE8</accession>
<organism evidence="3 4">
    <name type="scientific">Eleusine coracana subsp. coracana</name>
    <dbReference type="NCBI Taxonomy" id="191504"/>
    <lineage>
        <taxon>Eukaryota</taxon>
        <taxon>Viridiplantae</taxon>
        <taxon>Streptophyta</taxon>
        <taxon>Embryophyta</taxon>
        <taxon>Tracheophyta</taxon>
        <taxon>Spermatophyta</taxon>
        <taxon>Magnoliopsida</taxon>
        <taxon>Liliopsida</taxon>
        <taxon>Poales</taxon>
        <taxon>Poaceae</taxon>
        <taxon>PACMAD clade</taxon>
        <taxon>Chloridoideae</taxon>
        <taxon>Cynodonteae</taxon>
        <taxon>Eleusininae</taxon>
        <taxon>Eleusine</taxon>
    </lineage>
</organism>
<comment type="caution">
    <text evidence="3">The sequence shown here is derived from an EMBL/GenBank/DDBJ whole genome shotgun (WGS) entry which is preliminary data.</text>
</comment>
<reference evidence="3" key="1">
    <citation type="journal article" date="2018" name="DNA Res.">
        <title>Multiple hybrid de novo genome assembly of finger millet, an orphan allotetraploid crop.</title>
        <authorList>
            <person name="Hatakeyama M."/>
            <person name="Aluri S."/>
            <person name="Balachadran M.T."/>
            <person name="Sivarajan S.R."/>
            <person name="Patrignani A."/>
            <person name="Gruter S."/>
            <person name="Poveda L."/>
            <person name="Shimizu-Inatsugi R."/>
            <person name="Baeten J."/>
            <person name="Francoijs K.J."/>
            <person name="Nataraja K.N."/>
            <person name="Reddy Y.A.N."/>
            <person name="Phadnis S."/>
            <person name="Ravikumar R.L."/>
            <person name="Schlapbach R."/>
            <person name="Sreeman S.M."/>
            <person name="Shimizu K.K."/>
        </authorList>
    </citation>
    <scope>NUCLEOTIDE SEQUENCE</scope>
</reference>